<organism evidence="14 15">
    <name type="scientific">Micractinium conductrix</name>
    <dbReference type="NCBI Taxonomy" id="554055"/>
    <lineage>
        <taxon>Eukaryota</taxon>
        <taxon>Viridiplantae</taxon>
        <taxon>Chlorophyta</taxon>
        <taxon>core chlorophytes</taxon>
        <taxon>Trebouxiophyceae</taxon>
        <taxon>Chlorellales</taxon>
        <taxon>Chlorellaceae</taxon>
        <taxon>Chlorella clade</taxon>
        <taxon>Micractinium</taxon>
    </lineage>
</organism>
<evidence type="ECO:0000256" key="3">
    <source>
        <dbReference type="ARBA" id="ARBA00004496"/>
    </source>
</evidence>
<dbReference type="InterPro" id="IPR047857">
    <property type="entry name" value="Snurportin1_C"/>
</dbReference>
<feature type="compositionally biased region" description="Polar residues" evidence="12">
    <location>
        <begin position="628"/>
        <end position="637"/>
    </location>
</feature>
<feature type="compositionally biased region" description="Low complexity" evidence="12">
    <location>
        <begin position="2079"/>
        <end position="2174"/>
    </location>
</feature>
<keyword evidence="6" id="KW-0813">Transport</keyword>
<comment type="function">
    <text evidence="1">Functions as an U snRNP-specific nuclear import adapter. Involved in the trimethylguanosine (m3G)-cap-dependent nuclear import of U snRNPs. Binds specifically to the terminal m3G-cap U snRNAs.</text>
</comment>
<feature type="repeat" description="RCC1" evidence="10">
    <location>
        <begin position="17"/>
        <end position="69"/>
    </location>
</feature>
<feature type="compositionally biased region" description="Gly residues" evidence="12">
    <location>
        <begin position="708"/>
        <end position="718"/>
    </location>
</feature>
<evidence type="ECO:0000256" key="9">
    <source>
        <dbReference type="ARBA" id="ARBA00023242"/>
    </source>
</evidence>
<dbReference type="OrthoDB" id="297375at2759"/>
<dbReference type="GO" id="GO:0005737">
    <property type="term" value="C:cytoplasm"/>
    <property type="evidence" value="ECO:0007669"/>
    <property type="project" value="UniProtKB-SubCell"/>
</dbReference>
<feature type="region of interest" description="Disordered" evidence="12">
    <location>
        <begin position="620"/>
        <end position="719"/>
    </location>
</feature>
<comment type="caution">
    <text evidence="14">The sequence shown here is derived from an EMBL/GenBank/DDBJ whole genome shotgun (WGS) entry which is preliminary data.</text>
</comment>
<dbReference type="InterPro" id="IPR011042">
    <property type="entry name" value="6-blade_b-propeller_TolB-like"/>
</dbReference>
<dbReference type="PROSITE" id="PS50012">
    <property type="entry name" value="RCC1_3"/>
    <property type="match status" value="3"/>
</dbReference>
<feature type="compositionally biased region" description="Basic and acidic residues" evidence="12">
    <location>
        <begin position="639"/>
        <end position="660"/>
    </location>
</feature>
<evidence type="ECO:0000256" key="10">
    <source>
        <dbReference type="PROSITE-ProRule" id="PRU00235"/>
    </source>
</evidence>
<dbReference type="PANTHER" id="PTHR13403:SF6">
    <property type="entry name" value="SNURPORTIN-1"/>
    <property type="match status" value="1"/>
</dbReference>
<dbReference type="GO" id="GO:0061015">
    <property type="term" value="P:snRNA import into nucleus"/>
    <property type="evidence" value="ECO:0007669"/>
    <property type="project" value="InterPro"/>
</dbReference>
<dbReference type="Gene3D" id="2.120.10.30">
    <property type="entry name" value="TolB, C-terminal domain"/>
    <property type="match status" value="1"/>
</dbReference>
<dbReference type="GO" id="GO:0005634">
    <property type="term" value="C:nucleus"/>
    <property type="evidence" value="ECO:0007669"/>
    <property type="project" value="UniProtKB-SubCell"/>
</dbReference>
<protein>
    <recommendedName>
        <fullName evidence="5">Snurportin-1</fullName>
    </recommendedName>
</protein>
<feature type="region of interest" description="Disordered" evidence="12">
    <location>
        <begin position="393"/>
        <end position="448"/>
    </location>
</feature>
<evidence type="ECO:0000256" key="5">
    <source>
        <dbReference type="ARBA" id="ARBA00016034"/>
    </source>
</evidence>
<feature type="compositionally biased region" description="Low complexity" evidence="12">
    <location>
        <begin position="2009"/>
        <end position="2029"/>
    </location>
</feature>
<feature type="repeat" description="RCC1" evidence="10">
    <location>
        <begin position="320"/>
        <end position="377"/>
    </location>
</feature>
<dbReference type="GO" id="GO:0003723">
    <property type="term" value="F:RNA binding"/>
    <property type="evidence" value="ECO:0007669"/>
    <property type="project" value="UniProtKB-KW"/>
</dbReference>
<evidence type="ECO:0000256" key="7">
    <source>
        <dbReference type="ARBA" id="ARBA00022490"/>
    </source>
</evidence>
<evidence type="ECO:0000259" key="13">
    <source>
        <dbReference type="Pfam" id="PF21974"/>
    </source>
</evidence>
<dbReference type="SUPFAM" id="SSF52540">
    <property type="entry name" value="P-loop containing nucleoside triphosphate hydrolases"/>
    <property type="match status" value="1"/>
</dbReference>
<dbReference type="InterPro" id="IPR009091">
    <property type="entry name" value="RCC1/BLIP-II"/>
</dbReference>
<keyword evidence="9" id="KW-0539">Nucleus</keyword>
<feature type="coiled-coil region" evidence="11">
    <location>
        <begin position="1145"/>
        <end position="1203"/>
    </location>
</feature>
<feature type="region of interest" description="Disordered" evidence="12">
    <location>
        <begin position="2009"/>
        <end position="2176"/>
    </location>
</feature>
<evidence type="ECO:0000313" key="14">
    <source>
        <dbReference type="EMBL" id="PSC69269.1"/>
    </source>
</evidence>
<dbReference type="Gene3D" id="3.30.470.30">
    <property type="entry name" value="DNA ligase/mRNA capping enzyme"/>
    <property type="match status" value="1"/>
</dbReference>
<feature type="repeat" description="RCC1" evidence="10">
    <location>
        <begin position="70"/>
        <end position="122"/>
    </location>
</feature>
<evidence type="ECO:0000256" key="6">
    <source>
        <dbReference type="ARBA" id="ARBA00022448"/>
    </source>
</evidence>
<dbReference type="Pfam" id="PF00415">
    <property type="entry name" value="RCC1"/>
    <property type="match status" value="2"/>
</dbReference>
<feature type="domain" description="Snurportin-1 m3G cap-binding" evidence="13">
    <location>
        <begin position="727"/>
        <end position="913"/>
    </location>
</feature>
<comment type="similarity">
    <text evidence="4">Belongs to the snurportin family.</text>
</comment>
<dbReference type="InterPro" id="IPR017336">
    <property type="entry name" value="Snurportin-1"/>
</dbReference>
<sequence>MRGSRSGALHLAGARQFSVVTWGRNTEGQCGVASFLPLLLQPREVEALEGAAVASLTASKSHSAAVLASGEVLTWGEGKEGKLGHGCTDNSYVPHCVESLAGRVHVTGAALGRQHTLFLDSTGQAWATGENKEGQCGLGTPLEELARQQRQHWDAGTFAGYAHGGGGTAAGVPAAAAARHAGGGAWGGGAAAAQAAYEAQQMQRTTEYFQQNAWHNNNLRPFIQHHERALQLEAAVSMYDGDMRRMVSQQSAWQRFESAKGSDISIPGLMPGQIATPVRLGRARQGIFSPMLPEMLGLDAERIVQIAAGRFMSAAVTAAGEVWTFGGGFNGELGSAGASWSPGPRRVDGILAQVLKDNGGALKVAAGGAFCCALTRSGRIVLWGQPRGSEAAAAPAAAAPPAPAAAAEAAPAAGEQQQAGHGRRRRRRAAPASPQQQPGEAQQAEAATAAAAAAEVAAAQQQEGPRNLKVQKQGGLLVAEVVDLPPMTDLAAGFSHIAFTDGGSVWTIGRQAPPGAATAPGLSWLQPQRVLHRPDDGVVSLAAGSFASAAVTGAGELYLWGTLLTEEAAGALLKQSEEEGLGSWSYASTSDPSALKWSGWEGLGGPEPSLVPGLHKAMDRASVKRVPTGTSWQQQRRSAALERQKTARTQATDRARKLALQEEDEEHQAETEIIEEHTAGPGPSSSAAAEAAAADVAMHGGGGRRRSAGGGRSPGGGARMRQHYAQQLMQPEWLVDVPPDLATDWYAMPRPEGQRCLVIAARGVTAACMRSGGLLERFASLLPAGGPGQRGPQDNFCILDCVYHAPDQTYYVLDLMCWKGYSLYSCSAEFRLFWVQSKLAESGATSAHPTAVLPGGAGVPGAPPIRRFLPLPAYRATPGGLAMAHSHPTGFTRDGLLLLHKEGQYWAGQGTPLALVWKDAASSRYFIDTDAAGVPLAQQQAVLEFRMDATVATADDMPVVLGRMPPAFVAQLGDKLRPGKLLKFNIGPGGIVFQDGQPVGADLHFAGPANQRRGRADSASKILFQHLARTQPVTLAALQAAAAASEAAAAAAAAAEGGALGDKMGSGDSSALAGLGGSMSVVSAGTEVQPGAAPQAGAVGAAFKQFGNHVALDIAARAAGAPGISNEEMGDHVMNASGWIAGFTMQHLNQQNQQAVQQAAQQAAQQAVPQALQQLQQQNALAMQQLQQQNALAMQQLQQQNALAVQQAVQQAVVPLLQPLQQSVQQLQQTVQPLQEMVVSSYNLTTRLHNGTNVQLLLPLRKEQHPLPAAPGAAAGAPPQFGDLPGPGVFPPTRAALFSNWTHAQMDALAAFYQEDFGQHNTPIAQRKDLFIAYISLIIRRGGRRRGGALPAQEEVLVACQYMRLPIRFDSLQAEVNALALFHLLDFGSGFDSMLLAKTSRTPVKRDKLRPGKLLKFNIGPGGIVFQDGQPVGADLHFAGPANQRRGRADSASKILFQHLARTQPVTLAALQAAAAASEAAAAAAAEGGALGDKMGSGDSSALAGLGGSMSVVSAGTEGEALVSSKTRQGFAISVWARASGGVRFFALGQRRNPTIVYASVTGVNQIVAMVQWRSGGPVRTCTLITGLQAANGLTYDRATHRLYVADHRYITARRGVDPAARAGCDRSLLSSRVVAGPEILPYQRSHGRRYLSLGPDRRLYYTVGAPFNADHCRDPYCTISRIRLNGTRNEVFARGIRNAAGFTWHPRGALLFAGMERDMMGDDRPDDILGIVTQRGQGSALRTPSSRGSCAAVAKKPLQALGPHVAPLGALYWPHLPRLPRLPNTQRWPLRFRGGVFVAEHGSWNRETPIGYRVAHEQLRPDGRAATAHTVFASGWLRPASILLLGDDRANVTYRISYRPATKKELPAVRAPTISSMRSPSAQAGFRRPERRHALAMTALFMGFMGALVIVSETSIGDHSGVRLWVFGTMAPLPAHCTDGGSCGGGGGVAARKAGAAARRQQLQQRRVDADFEAADAQEAVATAAAAEESGAQRQAAAAAAELADQAASSRDSSASSTAVAAPAQAGAAEDEEEGELLLQGERQQLQQQAGEEVEDDCRQQEQPEEEDGAAEQLAERQPAAAQAEQQQPQQQPAQQQPEQQPQQQPAQQQPEQQPQQQQPEQQPAQQQPEQPQQQQPAQQQPEQQPQQQPAQQQPEQQPQKQQPEQQPQQPQQGLSPYEAALAGCQDVPCLSRTGRQEQRWPGQFRFPALMIVGWQKCATTSLFHHLERHPQVLPPRDKEPEFFSETCDYNPNACPAEASRKYIWETLKLDKALQQGLTRPAFEGSTHYGRAGPALAPRLAETFPWLKVVISFREPISRQLSMLAHMYDKHDYGCLTRSSPAFCVMKELKSENYSEPLQAWLEAFPRGQLYVVQYENMTSSATSPSVLQDIKRYLGVDPALPDQDLGMANTREVHLQRKGALQEGQQAGGWRMTKKQYQGLVDHVRPDAQRVAELLGNYGLADGKQWMQNWEDEWRMTLDECDGKGKCLVFPN</sequence>
<keyword evidence="7" id="KW-0963">Cytoplasm</keyword>
<dbReference type="SUPFAM" id="SSF50985">
    <property type="entry name" value="RCC1/BLIP-II"/>
    <property type="match status" value="2"/>
</dbReference>
<keyword evidence="8" id="KW-0694">RNA-binding</keyword>
<dbReference type="InterPro" id="IPR027417">
    <property type="entry name" value="P-loop_NTPase"/>
</dbReference>
<dbReference type="CDD" id="cd09232">
    <property type="entry name" value="Snurportin-1_C"/>
    <property type="match status" value="1"/>
</dbReference>
<evidence type="ECO:0000256" key="8">
    <source>
        <dbReference type="ARBA" id="ARBA00022884"/>
    </source>
</evidence>
<evidence type="ECO:0000256" key="4">
    <source>
        <dbReference type="ARBA" id="ARBA00007540"/>
    </source>
</evidence>
<dbReference type="InterPro" id="IPR000408">
    <property type="entry name" value="Reg_chr_condens"/>
</dbReference>
<evidence type="ECO:0000256" key="12">
    <source>
        <dbReference type="SAM" id="MobiDB-lite"/>
    </source>
</evidence>
<dbReference type="Gene3D" id="3.40.50.300">
    <property type="entry name" value="P-loop containing nucleotide triphosphate hydrolases"/>
    <property type="match status" value="1"/>
</dbReference>
<feature type="compositionally biased region" description="Low complexity" evidence="12">
    <location>
        <begin position="2038"/>
        <end position="2052"/>
    </location>
</feature>
<dbReference type="PANTHER" id="PTHR13403">
    <property type="entry name" value="SNURPORTIN1 RNUT1 PROTEIN RNA, U TRANSPORTER 1"/>
    <property type="match status" value="1"/>
</dbReference>
<dbReference type="Proteomes" id="UP000239649">
    <property type="component" value="Unassembled WGS sequence"/>
</dbReference>
<evidence type="ECO:0000313" key="15">
    <source>
        <dbReference type="Proteomes" id="UP000239649"/>
    </source>
</evidence>
<proteinExistence type="inferred from homology"/>
<comment type="subcellular location">
    <subcellularLocation>
        <location evidence="3">Cytoplasm</location>
    </subcellularLocation>
    <subcellularLocation>
        <location evidence="2">Nucleus</location>
    </subcellularLocation>
</comment>
<feature type="compositionally biased region" description="Low complexity" evidence="12">
    <location>
        <begin position="679"/>
        <end position="698"/>
    </location>
</feature>
<dbReference type="Gene3D" id="2.130.10.30">
    <property type="entry name" value="Regulator of chromosome condensation 1/beta-lactamase-inhibitor protein II"/>
    <property type="match status" value="2"/>
</dbReference>
<dbReference type="SUPFAM" id="SSF63825">
    <property type="entry name" value="YWTD domain"/>
    <property type="match status" value="1"/>
</dbReference>
<feature type="compositionally biased region" description="Basic and acidic residues" evidence="12">
    <location>
        <begin position="668"/>
        <end position="678"/>
    </location>
</feature>
<name>A0A2P6V5A3_9CHLO</name>
<dbReference type="SUPFAM" id="SSF56091">
    <property type="entry name" value="DNA ligase/mRNA capping enzyme, catalytic domain"/>
    <property type="match status" value="1"/>
</dbReference>
<feature type="compositionally biased region" description="Low complexity" evidence="12">
    <location>
        <begin position="404"/>
        <end position="420"/>
    </location>
</feature>
<feature type="compositionally biased region" description="Low complexity" evidence="12">
    <location>
        <begin position="430"/>
        <end position="448"/>
    </location>
</feature>
<keyword evidence="11" id="KW-0175">Coiled coil</keyword>
<accession>A0A2P6V5A3</accession>
<evidence type="ECO:0000256" key="11">
    <source>
        <dbReference type="SAM" id="Coils"/>
    </source>
</evidence>
<dbReference type="EMBL" id="LHPF02000028">
    <property type="protein sequence ID" value="PSC69269.1"/>
    <property type="molecule type" value="Genomic_DNA"/>
</dbReference>
<dbReference type="STRING" id="554055.A0A2P6V5A3"/>
<evidence type="ECO:0000256" key="2">
    <source>
        <dbReference type="ARBA" id="ARBA00004123"/>
    </source>
</evidence>
<evidence type="ECO:0000256" key="1">
    <source>
        <dbReference type="ARBA" id="ARBA00003975"/>
    </source>
</evidence>
<reference evidence="14 15" key="1">
    <citation type="journal article" date="2018" name="Plant J.">
        <title>Genome sequences of Chlorella sorokiniana UTEX 1602 and Micractinium conductrix SAG 241.80: implications to maltose excretion by a green alga.</title>
        <authorList>
            <person name="Arriola M.B."/>
            <person name="Velmurugan N."/>
            <person name="Zhang Y."/>
            <person name="Plunkett M.H."/>
            <person name="Hondzo H."/>
            <person name="Barney B.M."/>
        </authorList>
    </citation>
    <scope>NUCLEOTIDE SEQUENCE [LARGE SCALE GENOMIC DNA]</scope>
    <source>
        <strain evidence="14 15">SAG 241.80</strain>
    </source>
</reference>
<keyword evidence="15" id="KW-1185">Reference proteome</keyword>
<dbReference type="Pfam" id="PF21974">
    <property type="entry name" value="SPN1_m3Gcap_bd"/>
    <property type="match status" value="1"/>
</dbReference>
<gene>
    <name evidence="14" type="ORF">C2E20_7266</name>
</gene>